<dbReference type="EMBL" id="KN847323">
    <property type="protein sequence ID" value="KIW49329.1"/>
    <property type="molecule type" value="Genomic_DNA"/>
</dbReference>
<reference evidence="2 3" key="1">
    <citation type="submission" date="2015-01" db="EMBL/GenBank/DDBJ databases">
        <title>The Genome Sequence of Exophiala xenobiotica CBS118157.</title>
        <authorList>
            <consortium name="The Broad Institute Genomics Platform"/>
            <person name="Cuomo C."/>
            <person name="de Hoog S."/>
            <person name="Gorbushina A."/>
            <person name="Stielow B."/>
            <person name="Teixiera M."/>
            <person name="Abouelleil A."/>
            <person name="Chapman S.B."/>
            <person name="Priest M."/>
            <person name="Young S.K."/>
            <person name="Wortman J."/>
            <person name="Nusbaum C."/>
            <person name="Birren B."/>
        </authorList>
    </citation>
    <scope>NUCLEOTIDE SEQUENCE [LARGE SCALE GENOMIC DNA]</scope>
    <source>
        <strain evidence="2 3">CBS 118157</strain>
    </source>
</reference>
<protein>
    <submittedName>
        <fullName evidence="2">Uncharacterized protein</fullName>
    </submittedName>
</protein>
<evidence type="ECO:0000313" key="3">
    <source>
        <dbReference type="Proteomes" id="UP000054342"/>
    </source>
</evidence>
<proteinExistence type="predicted"/>
<dbReference type="OrthoDB" id="1367865at2759"/>
<feature type="compositionally biased region" description="Polar residues" evidence="1">
    <location>
        <begin position="295"/>
        <end position="306"/>
    </location>
</feature>
<evidence type="ECO:0000313" key="2">
    <source>
        <dbReference type="EMBL" id="KIW49329.1"/>
    </source>
</evidence>
<dbReference type="AlphaFoldDB" id="A0A0D2EN87"/>
<accession>A0A0D2EN87</accession>
<dbReference type="STRING" id="348802.A0A0D2EN87"/>
<dbReference type="Proteomes" id="UP000054342">
    <property type="component" value="Unassembled WGS sequence"/>
</dbReference>
<evidence type="ECO:0000256" key="1">
    <source>
        <dbReference type="SAM" id="MobiDB-lite"/>
    </source>
</evidence>
<gene>
    <name evidence="2" type="ORF">PV05_11016</name>
</gene>
<name>A0A0D2EN87_9EURO</name>
<dbReference type="RefSeq" id="XP_013309913.1">
    <property type="nucleotide sequence ID" value="XM_013454459.1"/>
</dbReference>
<keyword evidence="3" id="KW-1185">Reference proteome</keyword>
<dbReference type="HOGENOM" id="CLU_070611_0_0_1"/>
<dbReference type="GeneID" id="25332924"/>
<sequence>MEHTAPISPIRPGSAWTSNSLFADSAISLRTNTPGPVEKSPESPNLSDTPPPSEIATRLNGLVSEIWASEQDGTIRSGKRRKLEKAIRDIEVALEEDLSEEGDSEESTPQRATPPATVSQQDLEAVRVSLANTVESMRMRQQEQKHLHRLTVEKLEAVAQRCLQQENRLRTFAEDMVMLKQENLLLRQENDRIYADLSRAHTESAKKEVAVDAMSSAVAGLEGWINGSPTPARTMRRVVTRGRGRFRGRYYVEEPIGVSPKNGLDGTSDAKALHEGVTAWLRGFRDVEEELRVSKGSQTPLSNAKNNALEYTDEDEWGDFENAPAT</sequence>
<feature type="region of interest" description="Disordered" evidence="1">
    <location>
        <begin position="27"/>
        <end position="56"/>
    </location>
</feature>
<organism evidence="2 3">
    <name type="scientific">Exophiala xenobiotica</name>
    <dbReference type="NCBI Taxonomy" id="348802"/>
    <lineage>
        <taxon>Eukaryota</taxon>
        <taxon>Fungi</taxon>
        <taxon>Dikarya</taxon>
        <taxon>Ascomycota</taxon>
        <taxon>Pezizomycotina</taxon>
        <taxon>Eurotiomycetes</taxon>
        <taxon>Chaetothyriomycetidae</taxon>
        <taxon>Chaetothyriales</taxon>
        <taxon>Herpotrichiellaceae</taxon>
        <taxon>Exophiala</taxon>
    </lineage>
</organism>
<feature type="region of interest" description="Disordered" evidence="1">
    <location>
        <begin position="95"/>
        <end position="121"/>
    </location>
</feature>
<feature type="region of interest" description="Disordered" evidence="1">
    <location>
        <begin position="293"/>
        <end position="326"/>
    </location>
</feature>
<feature type="compositionally biased region" description="Acidic residues" evidence="1">
    <location>
        <begin position="95"/>
        <end position="106"/>
    </location>
</feature>